<organism evidence="1 2">
    <name type="scientific">Secundilactobacillus collinoides</name>
    <name type="common">Lactobacillus collinoides</name>
    <dbReference type="NCBI Taxonomy" id="33960"/>
    <lineage>
        <taxon>Bacteria</taxon>
        <taxon>Bacillati</taxon>
        <taxon>Bacillota</taxon>
        <taxon>Bacilli</taxon>
        <taxon>Lactobacillales</taxon>
        <taxon>Lactobacillaceae</taxon>
        <taxon>Secundilactobacillus</taxon>
    </lineage>
</organism>
<dbReference type="Proteomes" id="UP000076480">
    <property type="component" value="Unassembled WGS sequence"/>
</dbReference>
<evidence type="ECO:0000313" key="1">
    <source>
        <dbReference type="EMBL" id="KZL42881.1"/>
    </source>
</evidence>
<dbReference type="EMBL" id="JYDC01000016">
    <property type="protein sequence ID" value="KZL42881.1"/>
    <property type="molecule type" value="Genomic_DNA"/>
</dbReference>
<dbReference type="PATRIC" id="fig|33960.6.peg.837"/>
<reference evidence="1 2" key="1">
    <citation type="submission" date="2015-02" db="EMBL/GenBank/DDBJ databases">
        <title>Draft genome sequence of Lactobacillus collinoides CUPV2371 isolated from a natural cider, the first genome sequence of a strain of this species.</title>
        <authorList>
            <person name="Puertas A.I."/>
            <person name="Spano G."/>
            <person name="Capozzi V."/>
            <person name="Lamontanara A."/>
            <person name="Orru L."/>
            <person name="Duenas M.T."/>
        </authorList>
    </citation>
    <scope>NUCLEOTIDE SEQUENCE [LARGE SCALE GENOMIC DNA]</scope>
    <source>
        <strain evidence="1 2">237</strain>
    </source>
</reference>
<name>A0A166HM24_SECCO</name>
<evidence type="ECO:0008006" key="3">
    <source>
        <dbReference type="Google" id="ProtNLM"/>
    </source>
</evidence>
<keyword evidence="2" id="KW-1185">Reference proteome</keyword>
<protein>
    <recommendedName>
        <fullName evidence="3">Zinc-ribbon domain-containing protein</fullName>
    </recommendedName>
</protein>
<sequence length="124" mass="14451">MTTYCFNCGSQVDTRATTCFFCGISLKPQQLARRQLEAASPETLATRYVRSNVKFEKDILGAFLFAHSVADSRYSKRVRRIVNPDIWFAYKYFQQHVEVIVDEKDGLMHVRSIRCYDQWGNPLE</sequence>
<accession>A0A166HM24</accession>
<comment type="caution">
    <text evidence="1">The sequence shown here is derived from an EMBL/GenBank/DDBJ whole genome shotgun (WGS) entry which is preliminary data.</text>
</comment>
<evidence type="ECO:0000313" key="2">
    <source>
        <dbReference type="Proteomes" id="UP000076480"/>
    </source>
</evidence>
<proteinExistence type="predicted"/>
<gene>
    <name evidence="1" type="ORF">TY91_02245</name>
</gene>
<dbReference type="RefSeq" id="WP_054758987.1">
    <property type="nucleotide sequence ID" value="NZ_JYDC01000016.1"/>
</dbReference>
<dbReference type="AlphaFoldDB" id="A0A166HM24"/>